<evidence type="ECO:0000313" key="3">
    <source>
        <dbReference type="EMBL" id="RPB06805.1"/>
    </source>
</evidence>
<keyword evidence="2" id="KW-0812">Transmembrane</keyword>
<dbReference type="PANTHER" id="PTHR35043:SF7">
    <property type="entry name" value="TRANSCRIPTION FACTOR DOMAIN-CONTAINING PROTEIN"/>
    <property type="match status" value="1"/>
</dbReference>
<keyword evidence="2" id="KW-1133">Transmembrane helix</keyword>
<feature type="transmembrane region" description="Helical" evidence="2">
    <location>
        <begin position="565"/>
        <end position="589"/>
    </location>
</feature>
<dbReference type="STRING" id="1392247.A0A3N4KLZ4"/>
<dbReference type="InParanoid" id="A0A3N4KLZ4"/>
<dbReference type="AlphaFoldDB" id="A0A3N4KLZ4"/>
<dbReference type="OrthoDB" id="9451547at2759"/>
<sequence length="617" mass="69091">MVYALDEYRQANRLKAAWKKYLGPPAKTNNETETPAETNNKTDLNPEEDNSKGDKGSVSDGSAPPKFFELDIGTAFFVLMGGFRIENKELVTEEEEEDGKIRKDRKNKEKEEEKEEGKLRSLIRRNKKYRGGDDVYNRLILTPQGFIEYTKAHRIVPGTFDQRDLLDKGKGTFVAKTLAAIQAIWLILQSLARWAAGLPLTLLEIHVLIQIVCTIMIFYCWWHKPLDVGVPTTINLKSKEYGKKRKAEAEKARGEAGGGEAGAKAGADAQAEAQAQGCAGTQSPLRKSYPGGLGTPEPPCSPASTSSRAHTYVGETPHSRPTSLSPVRSNTRASRLTGNSTLFEDAISDVGSNALTAENTNRRVGNTDQPMANDSIDNKSDPLANRDSFYKDAVELRVKTAAQIANDWVGVTAKACLDVSSHVRPVYQDDPSNSRPVYKTAFKATMILVNGFLMVLTASLHLGAWNSTFPSPTELWLWRVSCFSMIGFPIWIVAVVCFNDYDRDMFDILWRTHLRDKQHPVGPTPSAWRQIKNAIKKHSLTQEDQKKYEKDQKLISELEPRKVRMVLHCVLLGSCVIAIFFYFVASSFITLESFVSVRWLTDEHFKVPKWSNFIPHL</sequence>
<protein>
    <submittedName>
        <fullName evidence="3">Uncharacterized protein</fullName>
    </submittedName>
</protein>
<feature type="transmembrane region" description="Helical" evidence="2">
    <location>
        <begin position="202"/>
        <end position="222"/>
    </location>
</feature>
<reference evidence="3 4" key="1">
    <citation type="journal article" date="2018" name="Nat. Ecol. Evol.">
        <title>Pezizomycetes genomes reveal the molecular basis of ectomycorrhizal truffle lifestyle.</title>
        <authorList>
            <person name="Murat C."/>
            <person name="Payen T."/>
            <person name="Noel B."/>
            <person name="Kuo A."/>
            <person name="Morin E."/>
            <person name="Chen J."/>
            <person name="Kohler A."/>
            <person name="Krizsan K."/>
            <person name="Balestrini R."/>
            <person name="Da Silva C."/>
            <person name="Montanini B."/>
            <person name="Hainaut M."/>
            <person name="Levati E."/>
            <person name="Barry K.W."/>
            <person name="Belfiori B."/>
            <person name="Cichocki N."/>
            <person name="Clum A."/>
            <person name="Dockter R.B."/>
            <person name="Fauchery L."/>
            <person name="Guy J."/>
            <person name="Iotti M."/>
            <person name="Le Tacon F."/>
            <person name="Lindquist E.A."/>
            <person name="Lipzen A."/>
            <person name="Malagnac F."/>
            <person name="Mello A."/>
            <person name="Molinier V."/>
            <person name="Miyauchi S."/>
            <person name="Poulain J."/>
            <person name="Riccioni C."/>
            <person name="Rubini A."/>
            <person name="Sitrit Y."/>
            <person name="Splivallo R."/>
            <person name="Traeger S."/>
            <person name="Wang M."/>
            <person name="Zifcakova L."/>
            <person name="Wipf D."/>
            <person name="Zambonelli A."/>
            <person name="Paolocci F."/>
            <person name="Nowrousian M."/>
            <person name="Ottonello S."/>
            <person name="Baldrian P."/>
            <person name="Spatafora J.W."/>
            <person name="Henrissat B."/>
            <person name="Nagy L.G."/>
            <person name="Aury J.M."/>
            <person name="Wincker P."/>
            <person name="Grigoriev I.V."/>
            <person name="Bonfante P."/>
            <person name="Martin F.M."/>
        </authorList>
    </citation>
    <scope>NUCLEOTIDE SEQUENCE [LARGE SCALE GENOMIC DNA]</scope>
    <source>
        <strain evidence="3 4">CCBAS932</strain>
    </source>
</reference>
<evidence type="ECO:0000313" key="4">
    <source>
        <dbReference type="Proteomes" id="UP000277580"/>
    </source>
</evidence>
<name>A0A3N4KLZ4_9PEZI</name>
<feature type="compositionally biased region" description="Low complexity" evidence="1">
    <location>
        <begin position="262"/>
        <end position="280"/>
    </location>
</feature>
<feature type="transmembrane region" description="Helical" evidence="2">
    <location>
        <begin position="173"/>
        <end position="196"/>
    </location>
</feature>
<feature type="compositionally biased region" description="Low complexity" evidence="1">
    <location>
        <begin position="26"/>
        <end position="42"/>
    </location>
</feature>
<feature type="region of interest" description="Disordered" evidence="1">
    <location>
        <begin position="240"/>
        <end position="337"/>
    </location>
</feature>
<feature type="transmembrane region" description="Helical" evidence="2">
    <location>
        <begin position="444"/>
        <end position="464"/>
    </location>
</feature>
<feature type="compositionally biased region" description="Basic and acidic residues" evidence="1">
    <location>
        <begin position="240"/>
        <end position="254"/>
    </location>
</feature>
<keyword evidence="2" id="KW-0472">Membrane</keyword>
<feature type="compositionally biased region" description="Polar residues" evidence="1">
    <location>
        <begin position="319"/>
        <end position="337"/>
    </location>
</feature>
<feature type="region of interest" description="Disordered" evidence="1">
    <location>
        <begin position="23"/>
        <end position="62"/>
    </location>
</feature>
<evidence type="ECO:0000256" key="2">
    <source>
        <dbReference type="SAM" id="Phobius"/>
    </source>
</evidence>
<proteinExistence type="predicted"/>
<dbReference type="Proteomes" id="UP000277580">
    <property type="component" value="Unassembled WGS sequence"/>
</dbReference>
<feature type="transmembrane region" description="Helical" evidence="2">
    <location>
        <begin position="476"/>
        <end position="498"/>
    </location>
</feature>
<gene>
    <name evidence="3" type="ORF">P167DRAFT_540566</name>
</gene>
<accession>A0A3N4KLZ4</accession>
<evidence type="ECO:0000256" key="1">
    <source>
        <dbReference type="SAM" id="MobiDB-lite"/>
    </source>
</evidence>
<dbReference type="EMBL" id="ML119218">
    <property type="protein sequence ID" value="RPB06805.1"/>
    <property type="molecule type" value="Genomic_DNA"/>
</dbReference>
<organism evidence="3 4">
    <name type="scientific">Morchella conica CCBAS932</name>
    <dbReference type="NCBI Taxonomy" id="1392247"/>
    <lineage>
        <taxon>Eukaryota</taxon>
        <taxon>Fungi</taxon>
        <taxon>Dikarya</taxon>
        <taxon>Ascomycota</taxon>
        <taxon>Pezizomycotina</taxon>
        <taxon>Pezizomycetes</taxon>
        <taxon>Pezizales</taxon>
        <taxon>Morchellaceae</taxon>
        <taxon>Morchella</taxon>
    </lineage>
</organism>
<feature type="compositionally biased region" description="Basic and acidic residues" evidence="1">
    <location>
        <begin position="106"/>
        <end position="117"/>
    </location>
</feature>
<keyword evidence="4" id="KW-1185">Reference proteome</keyword>
<feature type="region of interest" description="Disordered" evidence="1">
    <location>
        <begin position="91"/>
        <end position="117"/>
    </location>
</feature>
<feature type="region of interest" description="Disordered" evidence="1">
    <location>
        <begin position="357"/>
        <end position="380"/>
    </location>
</feature>
<feature type="compositionally biased region" description="Polar residues" evidence="1">
    <location>
        <begin position="357"/>
        <end position="372"/>
    </location>
</feature>
<dbReference type="PANTHER" id="PTHR35043">
    <property type="entry name" value="TRANSCRIPTION FACTOR DOMAIN-CONTAINING PROTEIN"/>
    <property type="match status" value="1"/>
</dbReference>